<dbReference type="GO" id="GO:0008233">
    <property type="term" value="F:peptidase activity"/>
    <property type="evidence" value="ECO:0007669"/>
    <property type="project" value="UniProtKB-KW"/>
</dbReference>
<dbReference type="Pfam" id="PF05582">
    <property type="entry name" value="Peptidase_U57"/>
    <property type="match status" value="1"/>
</dbReference>
<evidence type="ECO:0000313" key="1">
    <source>
        <dbReference type="EMBL" id="SYX87010.1"/>
    </source>
</evidence>
<dbReference type="GO" id="GO:0006508">
    <property type="term" value="P:proteolysis"/>
    <property type="evidence" value="ECO:0007669"/>
    <property type="project" value="UniProtKB-KW"/>
</dbReference>
<reference evidence="2" key="1">
    <citation type="submission" date="2018-08" db="EMBL/GenBank/DDBJ databases">
        <authorList>
            <person name="Chevrot R."/>
        </authorList>
    </citation>
    <scope>NUCLEOTIDE SEQUENCE [LARGE SCALE GENOMIC DNA]</scope>
</reference>
<dbReference type="PIRSF" id="PIRSF011575">
    <property type="entry name" value="YabG"/>
    <property type="match status" value="1"/>
</dbReference>
<dbReference type="EMBL" id="LS992241">
    <property type="protein sequence ID" value="SYX87010.1"/>
    <property type="molecule type" value="Genomic_DNA"/>
</dbReference>
<keyword evidence="1" id="KW-0645">Protease</keyword>
<keyword evidence="1" id="KW-0378">Hydrolase</keyword>
<accession>A0A383RJ53</accession>
<evidence type="ECO:0000313" key="2">
    <source>
        <dbReference type="Proteomes" id="UP000304148"/>
    </source>
</evidence>
<name>A0A383RJ53_PAEAL</name>
<organism evidence="1 2">
    <name type="scientific">Paenibacillus alvei</name>
    <name type="common">Bacillus alvei</name>
    <dbReference type="NCBI Taxonomy" id="44250"/>
    <lineage>
        <taxon>Bacteria</taxon>
        <taxon>Bacillati</taxon>
        <taxon>Bacillota</taxon>
        <taxon>Bacilli</taxon>
        <taxon>Bacillales</taxon>
        <taxon>Paenibacillaceae</taxon>
        <taxon>Paenibacillus</taxon>
    </lineage>
</organism>
<gene>
    <name evidence="1" type="primary">prtG</name>
    <name evidence="1" type="ORF">PBLR_15437</name>
</gene>
<sequence length="301" mass="33568">MTEPVKQGDLVVRKSYGGDITFRVEEIFRQTAVIKGTDYRLLADSHVEDLVSVPKATIARRTEQAHIKMLESVEVLEQQRRQLHERRRTELPFAEMPNSISTFDMPGTVLHLDGDPGYLQKSMAIYNQLNVPAEGHYVNERNMADTLYRLLPRVKPNIIVITGHDGVLKNGRHRDLLNLQNYKNSQNFVNAVQTARQYERHLDLLTVIAGACQSHFEALLQAGANFASSPGRIMIHALDPAYVAVKASYTSIRDTIQIGDIAPHMVSGIDGVGGIETKGSYRVGMPKLKDLSTLNVTPTVI</sequence>
<dbReference type="NCBIfam" id="TIGR02855">
    <property type="entry name" value="spore_yabG"/>
    <property type="match status" value="1"/>
</dbReference>
<dbReference type="AlphaFoldDB" id="A0A383RJ53"/>
<proteinExistence type="predicted"/>
<protein>
    <submittedName>
        <fullName evidence="1">Sporulation-specific protease</fullName>
    </submittedName>
</protein>
<dbReference type="RefSeq" id="WP_138188759.1">
    <property type="nucleotide sequence ID" value="NZ_LS992241.1"/>
</dbReference>
<dbReference type="InterPro" id="IPR008764">
    <property type="entry name" value="Peptidase_U57"/>
</dbReference>
<dbReference type="Proteomes" id="UP000304148">
    <property type="component" value="Chromosome"/>
</dbReference>